<dbReference type="EMBL" id="JAADJZ010000001">
    <property type="protein sequence ID" value="KAF2878128.1"/>
    <property type="molecule type" value="Genomic_DNA"/>
</dbReference>
<evidence type="ECO:0000313" key="3">
    <source>
        <dbReference type="Proteomes" id="UP000481861"/>
    </source>
</evidence>
<protein>
    <submittedName>
        <fullName evidence="2">Uncharacterized protein</fullName>
    </submittedName>
</protein>
<gene>
    <name evidence="2" type="ORF">BDV95DRAFT_12305</name>
</gene>
<keyword evidence="3" id="KW-1185">Reference proteome</keyword>
<feature type="region of interest" description="Disordered" evidence="1">
    <location>
        <begin position="41"/>
        <end position="71"/>
    </location>
</feature>
<dbReference type="AlphaFoldDB" id="A0A7C8IFI5"/>
<proteinExistence type="predicted"/>
<comment type="caution">
    <text evidence="2">The sequence shown here is derived from an EMBL/GenBank/DDBJ whole genome shotgun (WGS) entry which is preliminary data.</text>
</comment>
<sequence length="185" mass="20511">MPEPPESGVEKRRKCKTSHATPQLYNGVGRRGLFVPVLARKTAQHQQHAPARPSVLRNDVQPSTKPRPVIVGRDIGDAVSPSCACSMAASILFSKLRLTETTTRLVRSRGVVVCKHVLSSTRSHLDRFLEREVAREVSCKTWALREALIWRILVPASILRTPIWRPREEAGSPSAYGRCAPGKCT</sequence>
<evidence type="ECO:0000313" key="2">
    <source>
        <dbReference type="EMBL" id="KAF2878128.1"/>
    </source>
</evidence>
<evidence type="ECO:0000256" key="1">
    <source>
        <dbReference type="SAM" id="MobiDB-lite"/>
    </source>
</evidence>
<accession>A0A7C8IFI5</accession>
<name>A0A7C8IFI5_9PLEO</name>
<reference evidence="2 3" key="1">
    <citation type="submission" date="2020-01" db="EMBL/GenBank/DDBJ databases">
        <authorList>
            <consortium name="DOE Joint Genome Institute"/>
            <person name="Haridas S."/>
            <person name="Albert R."/>
            <person name="Binder M."/>
            <person name="Bloem J."/>
            <person name="Labutti K."/>
            <person name="Salamov A."/>
            <person name="Andreopoulos B."/>
            <person name="Baker S.E."/>
            <person name="Barry K."/>
            <person name="Bills G."/>
            <person name="Bluhm B.H."/>
            <person name="Cannon C."/>
            <person name="Castanera R."/>
            <person name="Culley D.E."/>
            <person name="Daum C."/>
            <person name="Ezra D."/>
            <person name="Gonzalez J.B."/>
            <person name="Henrissat B."/>
            <person name="Kuo A."/>
            <person name="Liang C."/>
            <person name="Lipzen A."/>
            <person name="Lutzoni F."/>
            <person name="Magnuson J."/>
            <person name="Mondo S."/>
            <person name="Nolan M."/>
            <person name="Ohm R."/>
            <person name="Pangilinan J."/>
            <person name="Park H.-J.H."/>
            <person name="Ramirez L."/>
            <person name="Alfaro M."/>
            <person name="Sun H."/>
            <person name="Tritt A."/>
            <person name="Yoshinaga Y."/>
            <person name="Zwiers L.-H.L."/>
            <person name="Turgeon B.G."/>
            <person name="Goodwin S.B."/>
            <person name="Spatafora J.W."/>
            <person name="Crous P.W."/>
            <person name="Grigoriev I.V."/>
        </authorList>
    </citation>
    <scope>NUCLEOTIDE SEQUENCE [LARGE SCALE GENOMIC DNA]</scope>
    <source>
        <strain evidence="2 3">CBS 611.86</strain>
    </source>
</reference>
<dbReference type="Proteomes" id="UP000481861">
    <property type="component" value="Unassembled WGS sequence"/>
</dbReference>
<organism evidence="2 3">
    <name type="scientific">Massariosphaeria phaeospora</name>
    <dbReference type="NCBI Taxonomy" id="100035"/>
    <lineage>
        <taxon>Eukaryota</taxon>
        <taxon>Fungi</taxon>
        <taxon>Dikarya</taxon>
        <taxon>Ascomycota</taxon>
        <taxon>Pezizomycotina</taxon>
        <taxon>Dothideomycetes</taxon>
        <taxon>Pleosporomycetidae</taxon>
        <taxon>Pleosporales</taxon>
        <taxon>Pleosporales incertae sedis</taxon>
        <taxon>Massariosphaeria</taxon>
    </lineage>
</organism>